<reference evidence="1 2" key="1">
    <citation type="submission" date="2019-10" db="EMBL/GenBank/DDBJ databases">
        <title>Whole genome shotgun sequence of Acrocarpospora macrocephala NBRC 16266.</title>
        <authorList>
            <person name="Ichikawa N."/>
            <person name="Kimura A."/>
            <person name="Kitahashi Y."/>
            <person name="Komaki H."/>
            <person name="Oguchi A."/>
        </authorList>
    </citation>
    <scope>NUCLEOTIDE SEQUENCE [LARGE SCALE GENOMIC DNA]</scope>
    <source>
        <strain evidence="1 2">NBRC 16266</strain>
    </source>
</reference>
<accession>A0A5M3WY77</accession>
<comment type="caution">
    <text evidence="1">The sequence shown here is derived from an EMBL/GenBank/DDBJ whole genome shotgun (WGS) entry which is preliminary data.</text>
</comment>
<dbReference type="EMBL" id="BLAE01000044">
    <property type="protein sequence ID" value="GES13222.1"/>
    <property type="molecule type" value="Genomic_DNA"/>
</dbReference>
<name>A0A5M3WY77_9ACTN</name>
<dbReference type="AlphaFoldDB" id="A0A5M3WY77"/>
<proteinExistence type="predicted"/>
<dbReference type="Proteomes" id="UP000331127">
    <property type="component" value="Unassembled WGS sequence"/>
</dbReference>
<evidence type="ECO:0000313" key="2">
    <source>
        <dbReference type="Proteomes" id="UP000331127"/>
    </source>
</evidence>
<keyword evidence="2" id="KW-1185">Reference proteome</keyword>
<gene>
    <name evidence="1" type="ORF">Amac_068190</name>
</gene>
<sequence length="70" mass="7531">MVADTGYWVIAAGSCYSVDDVIMTSLGDLHESAANPARGEEEHGEPGLRPVQGLQRALARSYSCFVYPSK</sequence>
<protein>
    <submittedName>
        <fullName evidence="1">Uncharacterized protein</fullName>
    </submittedName>
</protein>
<evidence type="ECO:0000313" key="1">
    <source>
        <dbReference type="EMBL" id="GES13222.1"/>
    </source>
</evidence>
<organism evidence="1 2">
    <name type="scientific">Acrocarpospora macrocephala</name>
    <dbReference type="NCBI Taxonomy" id="150177"/>
    <lineage>
        <taxon>Bacteria</taxon>
        <taxon>Bacillati</taxon>
        <taxon>Actinomycetota</taxon>
        <taxon>Actinomycetes</taxon>
        <taxon>Streptosporangiales</taxon>
        <taxon>Streptosporangiaceae</taxon>
        <taxon>Acrocarpospora</taxon>
    </lineage>
</organism>